<dbReference type="EMBL" id="AP004329">
    <property type="protein sequence ID" value="BAD54062.1"/>
    <property type="molecule type" value="Genomic_DNA"/>
</dbReference>
<protein>
    <submittedName>
        <fullName evidence="1">Uncharacterized protein</fullName>
    </submittedName>
</protein>
<sequence>MAGHHTIRPSSQRVQHLAPVLSDNDGADTASFFMRNSDALYFENHLLALAHGKVASGGGAIFRDVKGDARSATVEHQHGQVGCSCECGTCR</sequence>
<dbReference type="AlphaFoldDB" id="Q5Z7Z9"/>
<gene>
    <name evidence="1" type="primary">OJ1663_H12.24</name>
</gene>
<dbReference type="Proteomes" id="UP000000763">
    <property type="component" value="Chromosome 6"/>
</dbReference>
<organism evidence="1 2">
    <name type="scientific">Oryza sativa subsp. japonica</name>
    <name type="common">Rice</name>
    <dbReference type="NCBI Taxonomy" id="39947"/>
    <lineage>
        <taxon>Eukaryota</taxon>
        <taxon>Viridiplantae</taxon>
        <taxon>Streptophyta</taxon>
        <taxon>Embryophyta</taxon>
        <taxon>Tracheophyta</taxon>
        <taxon>Spermatophyta</taxon>
        <taxon>Magnoliopsida</taxon>
        <taxon>Liliopsida</taxon>
        <taxon>Poales</taxon>
        <taxon>Poaceae</taxon>
        <taxon>BOP clade</taxon>
        <taxon>Oryzoideae</taxon>
        <taxon>Oryzeae</taxon>
        <taxon>Oryzinae</taxon>
        <taxon>Oryza</taxon>
        <taxon>Oryza sativa</taxon>
    </lineage>
</organism>
<evidence type="ECO:0000313" key="2">
    <source>
        <dbReference type="Proteomes" id="UP000000763"/>
    </source>
</evidence>
<reference evidence="2" key="1">
    <citation type="journal article" date="2005" name="Nature">
        <title>The map-based sequence of the rice genome.</title>
        <authorList>
            <consortium name="International rice genome sequencing project (IRGSP)"/>
            <person name="Matsumoto T."/>
            <person name="Wu J."/>
            <person name="Kanamori H."/>
            <person name="Katayose Y."/>
            <person name="Fujisawa M."/>
            <person name="Namiki N."/>
            <person name="Mizuno H."/>
            <person name="Yamamoto K."/>
            <person name="Antonio B.A."/>
            <person name="Baba T."/>
            <person name="Sakata K."/>
            <person name="Nagamura Y."/>
            <person name="Aoki H."/>
            <person name="Arikawa K."/>
            <person name="Arita K."/>
            <person name="Bito T."/>
            <person name="Chiden Y."/>
            <person name="Fujitsuka N."/>
            <person name="Fukunaka R."/>
            <person name="Hamada M."/>
            <person name="Harada C."/>
            <person name="Hayashi A."/>
            <person name="Hijishita S."/>
            <person name="Honda M."/>
            <person name="Hosokawa S."/>
            <person name="Ichikawa Y."/>
            <person name="Idonuma A."/>
            <person name="Iijima M."/>
            <person name="Ikeda M."/>
            <person name="Ikeno M."/>
            <person name="Ito K."/>
            <person name="Ito S."/>
            <person name="Ito T."/>
            <person name="Ito Y."/>
            <person name="Ito Y."/>
            <person name="Iwabuchi A."/>
            <person name="Kamiya K."/>
            <person name="Karasawa W."/>
            <person name="Kurita K."/>
            <person name="Katagiri S."/>
            <person name="Kikuta A."/>
            <person name="Kobayashi H."/>
            <person name="Kobayashi N."/>
            <person name="Machita K."/>
            <person name="Maehara T."/>
            <person name="Masukawa M."/>
            <person name="Mizubayashi T."/>
            <person name="Mukai Y."/>
            <person name="Nagasaki H."/>
            <person name="Nagata Y."/>
            <person name="Naito S."/>
            <person name="Nakashima M."/>
            <person name="Nakama Y."/>
            <person name="Nakamichi Y."/>
            <person name="Nakamura M."/>
            <person name="Meguro A."/>
            <person name="Negishi M."/>
            <person name="Ohta I."/>
            <person name="Ohta T."/>
            <person name="Okamoto M."/>
            <person name="Ono N."/>
            <person name="Saji S."/>
            <person name="Sakaguchi M."/>
            <person name="Sakai K."/>
            <person name="Shibata M."/>
            <person name="Shimokawa T."/>
            <person name="Song J."/>
            <person name="Takazaki Y."/>
            <person name="Terasawa K."/>
            <person name="Tsugane M."/>
            <person name="Tsuji K."/>
            <person name="Ueda S."/>
            <person name="Waki K."/>
            <person name="Yamagata H."/>
            <person name="Yamamoto M."/>
            <person name="Yamamoto S."/>
            <person name="Yamane H."/>
            <person name="Yoshiki S."/>
            <person name="Yoshihara R."/>
            <person name="Yukawa K."/>
            <person name="Zhong H."/>
            <person name="Yano M."/>
            <person name="Yuan Q."/>
            <person name="Ouyang S."/>
            <person name="Liu J."/>
            <person name="Jones K.M."/>
            <person name="Gansberger K."/>
            <person name="Moffat K."/>
            <person name="Hill J."/>
            <person name="Bera J."/>
            <person name="Fadrosh D."/>
            <person name="Jin S."/>
            <person name="Johri S."/>
            <person name="Kim M."/>
            <person name="Overton L."/>
            <person name="Reardon M."/>
            <person name="Tsitrin T."/>
            <person name="Vuong H."/>
            <person name="Weaver B."/>
            <person name="Ciecko A."/>
            <person name="Tallon L."/>
            <person name="Jackson J."/>
            <person name="Pai G."/>
            <person name="Aken S.V."/>
            <person name="Utterback T."/>
            <person name="Reidmuller S."/>
            <person name="Feldblyum T."/>
            <person name="Hsiao J."/>
            <person name="Zismann V."/>
            <person name="Iobst S."/>
            <person name="de Vazeille A.R."/>
            <person name="Buell C.R."/>
            <person name="Ying K."/>
            <person name="Li Y."/>
            <person name="Lu T."/>
            <person name="Huang Y."/>
            <person name="Zhao Q."/>
            <person name="Feng Q."/>
            <person name="Zhang L."/>
            <person name="Zhu J."/>
            <person name="Weng Q."/>
            <person name="Mu J."/>
            <person name="Lu Y."/>
            <person name="Fan D."/>
            <person name="Liu Y."/>
            <person name="Guan J."/>
            <person name="Zhang Y."/>
            <person name="Yu S."/>
            <person name="Liu X."/>
            <person name="Zhang Y."/>
            <person name="Hong G."/>
            <person name="Han B."/>
            <person name="Choisne N."/>
            <person name="Demange N."/>
            <person name="Orjeda G."/>
            <person name="Samain S."/>
            <person name="Cattolico L."/>
            <person name="Pelletier E."/>
            <person name="Couloux A."/>
            <person name="Segurens B."/>
            <person name="Wincker P."/>
            <person name="D'Hont A."/>
            <person name="Scarpelli C."/>
            <person name="Weissenbach J."/>
            <person name="Salanoubat M."/>
            <person name="Quetier F."/>
            <person name="Yu Y."/>
            <person name="Kim H.R."/>
            <person name="Rambo T."/>
            <person name="Currie J."/>
            <person name="Collura K."/>
            <person name="Luo M."/>
            <person name="Yang T."/>
            <person name="Ammiraju J.S.S."/>
            <person name="Engler F."/>
            <person name="Soderlund C."/>
            <person name="Wing R.A."/>
            <person name="Palmer L.E."/>
            <person name="de la Bastide M."/>
            <person name="Spiegel L."/>
            <person name="Nascimento L."/>
            <person name="Zutavern T."/>
            <person name="O'Shaughnessy A."/>
            <person name="Dike S."/>
            <person name="Dedhia N."/>
            <person name="Preston R."/>
            <person name="Balija V."/>
            <person name="McCombie W.R."/>
            <person name="Chow T."/>
            <person name="Chen H."/>
            <person name="Chung M."/>
            <person name="Chen C."/>
            <person name="Shaw J."/>
            <person name="Wu H."/>
            <person name="Hsiao K."/>
            <person name="Chao Y."/>
            <person name="Chu M."/>
            <person name="Cheng C."/>
            <person name="Hour A."/>
            <person name="Lee P."/>
            <person name="Lin S."/>
            <person name="Lin Y."/>
            <person name="Liou J."/>
            <person name="Liu S."/>
            <person name="Hsing Y."/>
            <person name="Raghuvanshi S."/>
            <person name="Mohanty A."/>
            <person name="Bharti A.K."/>
            <person name="Gaur A."/>
            <person name="Gupta V."/>
            <person name="Kumar D."/>
            <person name="Ravi V."/>
            <person name="Vij S."/>
            <person name="Kapur A."/>
            <person name="Khurana P."/>
            <person name="Khurana P."/>
            <person name="Khurana J.P."/>
            <person name="Tyagi A.K."/>
            <person name="Gaikwad K."/>
            <person name="Singh A."/>
            <person name="Dalal V."/>
            <person name="Srivastava S."/>
            <person name="Dixit A."/>
            <person name="Pal A.K."/>
            <person name="Ghazi I.A."/>
            <person name="Yadav M."/>
            <person name="Pandit A."/>
            <person name="Bhargava A."/>
            <person name="Sureshbabu K."/>
            <person name="Batra K."/>
            <person name="Sharma T.R."/>
            <person name="Mohapatra T."/>
            <person name="Singh N.K."/>
            <person name="Messing J."/>
            <person name="Nelson A.B."/>
            <person name="Fuks G."/>
            <person name="Kavchok S."/>
            <person name="Keizer G."/>
            <person name="Linton E."/>
            <person name="Llaca V."/>
            <person name="Song R."/>
            <person name="Tanyolac B."/>
            <person name="Young S."/>
            <person name="Ho-Il K."/>
            <person name="Hahn J.H."/>
            <person name="Sangsakoo G."/>
            <person name="Vanavichit A."/>
            <person name="de Mattos Luiz.A.T."/>
            <person name="Zimmer P.D."/>
            <person name="Malone G."/>
            <person name="Dellagostin O."/>
            <person name="de Oliveira A.C."/>
            <person name="Bevan M."/>
            <person name="Bancroft I."/>
            <person name="Minx P."/>
            <person name="Cordum H."/>
            <person name="Wilson R."/>
            <person name="Cheng Z."/>
            <person name="Jin W."/>
            <person name="Jiang J."/>
            <person name="Leong S.A."/>
            <person name="Iwama H."/>
            <person name="Gojobori T."/>
            <person name="Itoh T."/>
            <person name="Niimura Y."/>
            <person name="Fujii Y."/>
            <person name="Habara T."/>
            <person name="Sakai H."/>
            <person name="Sato Y."/>
            <person name="Wilson G."/>
            <person name="Kumar K."/>
            <person name="McCouch S."/>
            <person name="Juretic N."/>
            <person name="Hoen D."/>
            <person name="Wright S."/>
            <person name="Bruskiewich R."/>
            <person name="Bureau T."/>
            <person name="Miyao A."/>
            <person name="Hirochika H."/>
            <person name="Nishikawa T."/>
            <person name="Kadowaki K."/>
            <person name="Sugiura M."/>
            <person name="Burr B."/>
            <person name="Sasaki T."/>
        </authorList>
    </citation>
    <scope>NUCLEOTIDE SEQUENCE [LARGE SCALE GENOMIC DNA]</scope>
    <source>
        <strain evidence="2">cv. Nipponbare</strain>
    </source>
</reference>
<reference evidence="2" key="2">
    <citation type="journal article" date="2008" name="Nucleic Acids Res.">
        <title>The rice annotation project database (RAP-DB): 2008 update.</title>
        <authorList>
            <consortium name="The rice annotation project (RAP)"/>
        </authorList>
    </citation>
    <scope>GENOME REANNOTATION</scope>
    <source>
        <strain evidence="2">cv. Nipponbare</strain>
    </source>
</reference>
<proteinExistence type="predicted"/>
<evidence type="ECO:0000313" key="1">
    <source>
        <dbReference type="EMBL" id="BAD54062.1"/>
    </source>
</evidence>
<accession>Q5Z7Z9</accession>
<name>Q5Z7Z9_ORYSJ</name>